<dbReference type="EMBL" id="UINC01001419">
    <property type="protein sequence ID" value="SUZ80237.1"/>
    <property type="molecule type" value="Genomic_DNA"/>
</dbReference>
<evidence type="ECO:0008006" key="2">
    <source>
        <dbReference type="Google" id="ProtNLM"/>
    </source>
</evidence>
<gene>
    <name evidence="1" type="ORF">METZ01_LOCUS33091</name>
</gene>
<proteinExistence type="predicted"/>
<feature type="non-terminal residue" evidence="1">
    <location>
        <position position="1"/>
    </location>
</feature>
<reference evidence="1" key="1">
    <citation type="submission" date="2018-05" db="EMBL/GenBank/DDBJ databases">
        <authorList>
            <person name="Lanie J.A."/>
            <person name="Ng W.-L."/>
            <person name="Kazmierczak K.M."/>
            <person name="Andrzejewski T.M."/>
            <person name="Davidsen T.M."/>
            <person name="Wayne K.J."/>
            <person name="Tettelin H."/>
            <person name="Glass J.I."/>
            <person name="Rusch D."/>
            <person name="Podicherti R."/>
            <person name="Tsui H.-C.T."/>
            <person name="Winkler M.E."/>
        </authorList>
    </citation>
    <scope>NUCLEOTIDE SEQUENCE</scope>
</reference>
<sequence length="118" mass="13950">VGTATVHRIRPSSSSAPDFAHESERRIAELLDFYEIAWEYEPRTFVLETASDGRLRTAFTPDFYLPDHDLYLEVTTLRQSLVTRKNRKVRLLRQTHPDVRVRILYRRDLDRLRITHAA</sequence>
<dbReference type="Gene3D" id="3.40.91.30">
    <property type="match status" value="1"/>
</dbReference>
<organism evidence="1">
    <name type="scientific">marine metagenome</name>
    <dbReference type="NCBI Taxonomy" id="408172"/>
    <lineage>
        <taxon>unclassified sequences</taxon>
        <taxon>metagenomes</taxon>
        <taxon>ecological metagenomes</taxon>
    </lineage>
</organism>
<dbReference type="AlphaFoldDB" id="A0A381QQS1"/>
<name>A0A381QQS1_9ZZZZ</name>
<protein>
    <recommendedName>
        <fullName evidence="2">TnsA endonuclease N-terminal domain-containing protein</fullName>
    </recommendedName>
</protein>
<accession>A0A381QQS1</accession>
<evidence type="ECO:0000313" key="1">
    <source>
        <dbReference type="EMBL" id="SUZ80237.1"/>
    </source>
</evidence>